<dbReference type="InterPro" id="IPR040122">
    <property type="entry name" value="Importin_beta"/>
</dbReference>
<evidence type="ECO:0000256" key="6">
    <source>
        <dbReference type="ARBA" id="ARBA00022927"/>
    </source>
</evidence>
<feature type="repeat" description="HEAT" evidence="9">
    <location>
        <begin position="182"/>
        <end position="220"/>
    </location>
</feature>
<comment type="subcellular location">
    <subcellularLocation>
        <location evidence="2">Cytoplasm</location>
    </subcellularLocation>
    <subcellularLocation>
        <location evidence="1">Nucleus</location>
    </subcellularLocation>
</comment>
<evidence type="ECO:0000256" key="5">
    <source>
        <dbReference type="ARBA" id="ARBA00022737"/>
    </source>
</evidence>
<name>A0A2P6U5E1_CHLSO</name>
<dbReference type="FunFam" id="1.25.10.10:FF:000028">
    <property type="entry name" value="Transportin-1 isoform 1"/>
    <property type="match status" value="1"/>
</dbReference>
<dbReference type="Proteomes" id="UP000239899">
    <property type="component" value="Unassembled WGS sequence"/>
</dbReference>
<dbReference type="STRING" id="3076.A0A2P6U5E1"/>
<organism evidence="12 13">
    <name type="scientific">Chlorella sorokiniana</name>
    <name type="common">Freshwater green alga</name>
    <dbReference type="NCBI Taxonomy" id="3076"/>
    <lineage>
        <taxon>Eukaryota</taxon>
        <taxon>Viridiplantae</taxon>
        <taxon>Chlorophyta</taxon>
        <taxon>core chlorophytes</taxon>
        <taxon>Trebouxiophyceae</taxon>
        <taxon>Chlorellales</taxon>
        <taxon>Chlorellaceae</taxon>
        <taxon>Chlorella clade</taxon>
        <taxon>Chlorella</taxon>
    </lineage>
</organism>
<gene>
    <name evidence="12" type="ORF">C2E21_0019</name>
</gene>
<keyword evidence="4" id="KW-0963">Cytoplasm</keyword>
<evidence type="ECO:0000256" key="9">
    <source>
        <dbReference type="PROSITE-ProRule" id="PRU00103"/>
    </source>
</evidence>
<keyword evidence="13" id="KW-1185">Reference proteome</keyword>
<dbReference type="Pfam" id="PF13513">
    <property type="entry name" value="HEAT_EZ"/>
    <property type="match status" value="1"/>
</dbReference>
<evidence type="ECO:0000259" key="11">
    <source>
        <dbReference type="PROSITE" id="PS50166"/>
    </source>
</evidence>
<comment type="caution">
    <text evidence="12">The sequence shown here is derived from an EMBL/GenBank/DDBJ whole genome shotgun (WGS) entry which is preliminary data.</text>
</comment>
<feature type="domain" description="Importin N-terminal" evidence="11">
    <location>
        <begin position="31"/>
        <end position="99"/>
    </location>
</feature>
<keyword evidence="3" id="KW-0813">Transport</keyword>
<evidence type="ECO:0000256" key="4">
    <source>
        <dbReference type="ARBA" id="ARBA00022490"/>
    </source>
</evidence>
<evidence type="ECO:0000256" key="1">
    <source>
        <dbReference type="ARBA" id="ARBA00004123"/>
    </source>
</evidence>
<evidence type="ECO:0000313" key="13">
    <source>
        <dbReference type="Proteomes" id="UP000239899"/>
    </source>
</evidence>
<keyword evidence="7" id="KW-0539">Nucleus</keyword>
<dbReference type="PROSITE" id="PS50077">
    <property type="entry name" value="HEAT_REPEAT"/>
    <property type="match status" value="1"/>
</dbReference>
<keyword evidence="6" id="KW-0653">Protein transport</keyword>
<dbReference type="EMBL" id="LHPG02000001">
    <property type="protein sequence ID" value="PRW61530.1"/>
    <property type="molecule type" value="Genomic_DNA"/>
</dbReference>
<dbReference type="PROSITE" id="PS50166">
    <property type="entry name" value="IMPORTIN_B_NT"/>
    <property type="match status" value="1"/>
</dbReference>
<sequence>MASFQPNQEGINQIVGLLTEVHKPGANQSEVYAQLDKCRAYPDFNSYLAFIFASGEGLPIEVRQTAGLLLKNNIRTHFGGIAEDFRTFIKAALLPVLGHASRPLRHTAGTCAVTIVNQTGLGAWPELVAALAEGLDAAGDANRLEGALDLVYKIAEDQPLQMDASLPLAPGEAKPQRVADVLVPRVLALMGAPSPDLRALAVSTLNQLANVMPGALLTNMDNFLAGLFALALDASPAVRKAVCTGLVAMLMAVPERLEGNMTNLIEYMLKSTQDEDEGIAVEACEFWTAFCESEVDKDVLRPFLPRVLPVLLTNMAYEEFDEEVQEAEELEARALAGGPGAHKADRDDEIKPFVHKGTGHGEEAQEGEDDEDEDEGDGIVLWNLRRSSAAGLDMLSNHFGDELLPIILPIVQQRLHDADWRARESAILALGAVSQGCATGLAPFLPEMVAMLLPVLKDPRPMVRCISCWVLGRYAKWLLERADAGQRGELDSVMAGVCERCLDHNRRVQEAACGALATFLEEGEPERHMAPYMAAVLRTLAAALQTYGRKAMRNAYDSISTAAEEAPGLLSQPALAQIILPPLFHKLDTLPDGDRDLLPLMECLTTVVSKTGAQAEQFAASCFFRCIGLVERAEQAAASGAFDPDEAAEFIVCALDLISGLTEGLGVSIESLVGRSPLRDIVVRSCKDPDADIRQSGFALVGDLAKTCAPHIKPALAEVFHSALYNLEPQMVNQRTLSACNNAAWCMGELAIKCSGDELRPIALQALERLARILQVPTGALPRSLVENAAITLGRIAWVCPEPLAPHAHEFLGPWCAALRGIRDDIEKEHAFLGLCALLRLNPQGAGNCFTALCEAIVSWRHVGCEGLHNELIQLMQGYKEQLTQMGQWQAAMASLNPAVQQKLAAMCQL</sequence>
<dbReference type="GO" id="GO:0031981">
    <property type="term" value="C:nuclear lumen"/>
    <property type="evidence" value="ECO:0007669"/>
    <property type="project" value="UniProtKB-ARBA"/>
</dbReference>
<dbReference type="GO" id="GO:0005737">
    <property type="term" value="C:cytoplasm"/>
    <property type="evidence" value="ECO:0007669"/>
    <property type="project" value="UniProtKB-SubCell"/>
</dbReference>
<evidence type="ECO:0000256" key="2">
    <source>
        <dbReference type="ARBA" id="ARBA00004496"/>
    </source>
</evidence>
<dbReference type="InterPro" id="IPR001494">
    <property type="entry name" value="Importin-beta_N"/>
</dbReference>
<reference evidence="12 13" key="1">
    <citation type="journal article" date="2018" name="Plant J.">
        <title>Genome sequences of Chlorella sorokiniana UTEX 1602 and Micractinium conductrix SAG 241.80: implications to maltose excretion by a green alga.</title>
        <authorList>
            <person name="Arriola M.B."/>
            <person name="Velmurugan N."/>
            <person name="Zhang Y."/>
            <person name="Plunkett M.H."/>
            <person name="Hondzo H."/>
            <person name="Barney B.M."/>
        </authorList>
    </citation>
    <scope>NUCLEOTIDE SEQUENCE [LARGE SCALE GENOMIC DNA]</scope>
    <source>
        <strain evidence="13">UTEX 1602</strain>
    </source>
</reference>
<evidence type="ECO:0000256" key="3">
    <source>
        <dbReference type="ARBA" id="ARBA00022448"/>
    </source>
</evidence>
<dbReference type="Pfam" id="PF03810">
    <property type="entry name" value="IBN_N"/>
    <property type="match status" value="1"/>
</dbReference>
<dbReference type="GO" id="GO:0006606">
    <property type="term" value="P:protein import into nucleus"/>
    <property type="evidence" value="ECO:0007669"/>
    <property type="project" value="InterPro"/>
</dbReference>
<evidence type="ECO:0000256" key="10">
    <source>
        <dbReference type="SAM" id="MobiDB-lite"/>
    </source>
</evidence>
<evidence type="ECO:0000256" key="8">
    <source>
        <dbReference type="ARBA" id="ARBA00038423"/>
    </source>
</evidence>
<proteinExistence type="inferred from homology"/>
<dbReference type="SUPFAM" id="SSF48371">
    <property type="entry name" value="ARM repeat"/>
    <property type="match status" value="1"/>
</dbReference>
<protein>
    <submittedName>
        <fullName evidence="12">Transportin-1-like isoform X1</fullName>
    </submittedName>
</protein>
<dbReference type="GO" id="GO:0031267">
    <property type="term" value="F:small GTPase binding"/>
    <property type="evidence" value="ECO:0007669"/>
    <property type="project" value="InterPro"/>
</dbReference>
<dbReference type="AlphaFoldDB" id="A0A2P6U5E1"/>
<dbReference type="SMART" id="SM00913">
    <property type="entry name" value="IBN_N"/>
    <property type="match status" value="1"/>
</dbReference>
<dbReference type="InterPro" id="IPR011989">
    <property type="entry name" value="ARM-like"/>
</dbReference>
<dbReference type="OrthoDB" id="951172at2759"/>
<feature type="compositionally biased region" description="Acidic residues" evidence="10">
    <location>
        <begin position="364"/>
        <end position="375"/>
    </location>
</feature>
<comment type="similarity">
    <text evidence="8">Belongs to the importin beta family. Importin beta-2 subfamily.</text>
</comment>
<dbReference type="PANTHER" id="PTHR10527">
    <property type="entry name" value="IMPORTIN BETA"/>
    <property type="match status" value="1"/>
</dbReference>
<evidence type="ECO:0000256" key="7">
    <source>
        <dbReference type="ARBA" id="ARBA00023242"/>
    </source>
</evidence>
<feature type="region of interest" description="Disordered" evidence="10">
    <location>
        <begin position="351"/>
        <end position="375"/>
    </location>
</feature>
<dbReference type="InterPro" id="IPR021133">
    <property type="entry name" value="HEAT_type_2"/>
</dbReference>
<evidence type="ECO:0000313" key="12">
    <source>
        <dbReference type="EMBL" id="PRW61530.1"/>
    </source>
</evidence>
<dbReference type="Gene3D" id="1.25.10.10">
    <property type="entry name" value="Leucine-rich Repeat Variant"/>
    <property type="match status" value="1"/>
</dbReference>
<dbReference type="InterPro" id="IPR016024">
    <property type="entry name" value="ARM-type_fold"/>
</dbReference>
<accession>A0A2P6U5E1</accession>
<keyword evidence="5" id="KW-0677">Repeat</keyword>